<dbReference type="SUPFAM" id="SSF53850">
    <property type="entry name" value="Periplasmic binding protein-like II"/>
    <property type="match status" value="1"/>
</dbReference>
<evidence type="ECO:0000256" key="3">
    <source>
        <dbReference type="ARBA" id="ARBA00022729"/>
    </source>
</evidence>
<dbReference type="Pfam" id="PF09084">
    <property type="entry name" value="NMT1"/>
    <property type="match status" value="1"/>
</dbReference>
<dbReference type="EMBL" id="UOFT01000061">
    <property type="protein sequence ID" value="VAW97677.1"/>
    <property type="molecule type" value="Genomic_DNA"/>
</dbReference>
<proteinExistence type="inferred from homology"/>
<dbReference type="GO" id="GO:0042597">
    <property type="term" value="C:periplasmic space"/>
    <property type="evidence" value="ECO:0007669"/>
    <property type="project" value="UniProtKB-SubCell"/>
</dbReference>
<dbReference type="AlphaFoldDB" id="A0A3B1ADY5"/>
<feature type="domain" description="SsuA/THI5-like" evidence="4">
    <location>
        <begin position="16"/>
        <end position="227"/>
    </location>
</feature>
<evidence type="ECO:0000256" key="2">
    <source>
        <dbReference type="ARBA" id="ARBA00010742"/>
    </source>
</evidence>
<protein>
    <submittedName>
        <fullName evidence="5">ABC transporter, substrate-binding protein (Cluster 10, nitrate/sulfonate/bicarbonate)</fullName>
    </submittedName>
</protein>
<evidence type="ECO:0000313" key="5">
    <source>
        <dbReference type="EMBL" id="VAW97677.1"/>
    </source>
</evidence>
<name>A0A3B1ADY5_9ZZZZ</name>
<sequence>MQTIQLISLRHSAFYTPYLITFVAGFLKQQGLNAVYRCVSNVDELESALRSGEAHVAQSAVGVSMRQIAVADKNPHSLPTLLHFAQINQRDGFFIATASKVTSLATGFNWKQLEGKRIIADHLFQPMATLKYVLHQQGVDVNSIEFIDIGNAAQSVQAFLNGEAEYLHLQGPYPQQLAADGKASIVAAVGEPLGNIAYSSLCATKDWLTSPMASAFMKAYKAALHYVEKTSAVILAQQLTEQFGNITLETLAETIESYKALGSWTTNACISEDAFQCANRVFLLSGDISSAIEYKQVVSQQLCKEE</sequence>
<reference evidence="5" key="1">
    <citation type="submission" date="2018-06" db="EMBL/GenBank/DDBJ databases">
        <authorList>
            <person name="Zhirakovskaya E."/>
        </authorList>
    </citation>
    <scope>NUCLEOTIDE SEQUENCE</scope>
</reference>
<comment type="similarity">
    <text evidence="2">Belongs to the bacterial solute-binding protein SsuA/TauA family.</text>
</comment>
<keyword evidence="3" id="KW-0732">Signal</keyword>
<gene>
    <name evidence="5" type="ORF">MNBD_GAMMA23-588</name>
</gene>
<dbReference type="PANTHER" id="PTHR30024:SF47">
    <property type="entry name" value="TAURINE-BINDING PERIPLASMIC PROTEIN"/>
    <property type="match status" value="1"/>
</dbReference>
<dbReference type="Gene3D" id="3.40.190.10">
    <property type="entry name" value="Periplasmic binding protein-like II"/>
    <property type="match status" value="2"/>
</dbReference>
<organism evidence="5">
    <name type="scientific">hydrothermal vent metagenome</name>
    <dbReference type="NCBI Taxonomy" id="652676"/>
    <lineage>
        <taxon>unclassified sequences</taxon>
        <taxon>metagenomes</taxon>
        <taxon>ecological metagenomes</taxon>
    </lineage>
</organism>
<dbReference type="PANTHER" id="PTHR30024">
    <property type="entry name" value="ALIPHATIC SULFONATES-BINDING PROTEIN-RELATED"/>
    <property type="match status" value="1"/>
</dbReference>
<evidence type="ECO:0000256" key="1">
    <source>
        <dbReference type="ARBA" id="ARBA00004418"/>
    </source>
</evidence>
<comment type="subcellular location">
    <subcellularLocation>
        <location evidence="1">Periplasm</location>
    </subcellularLocation>
</comment>
<dbReference type="InterPro" id="IPR015168">
    <property type="entry name" value="SsuA/THI5"/>
</dbReference>
<evidence type="ECO:0000259" key="4">
    <source>
        <dbReference type="Pfam" id="PF09084"/>
    </source>
</evidence>
<accession>A0A3B1ADY5</accession>